<sequence>MFVSGNLALDLAGTLKWRRDTPEELLSEPGDLDSWLVDAGVLDAPPRADDDDLLMARRLREATYTLVTARLDRRVLPPDALALANEFAAIPPTRPVLTPDGLRRSGPVAAAFSDVARSLLTLLADPDAPIKECAKPSCTRLYLDRSRGARRTWCGMQECGSQAKMAAYRARRR</sequence>
<dbReference type="Gene3D" id="1.10.3300.10">
    <property type="entry name" value="Jann2411-like domain"/>
    <property type="match status" value="1"/>
</dbReference>
<protein>
    <recommendedName>
        <fullName evidence="1">Zinc finger CGNR domain-containing protein</fullName>
    </recommendedName>
</protein>
<dbReference type="AlphaFoldDB" id="A0A8J3YUS1"/>
<dbReference type="PANTHER" id="PTHR35525">
    <property type="entry name" value="BLL6575 PROTEIN"/>
    <property type="match status" value="1"/>
</dbReference>
<keyword evidence="3" id="KW-1185">Reference proteome</keyword>
<gene>
    <name evidence="2" type="ORF">Val02_70960</name>
</gene>
<evidence type="ECO:0000313" key="3">
    <source>
        <dbReference type="Proteomes" id="UP000619260"/>
    </source>
</evidence>
<evidence type="ECO:0000313" key="2">
    <source>
        <dbReference type="EMBL" id="GIJ50210.1"/>
    </source>
</evidence>
<dbReference type="Pfam" id="PF07336">
    <property type="entry name" value="ABATE"/>
    <property type="match status" value="1"/>
</dbReference>
<evidence type="ECO:0000259" key="1">
    <source>
        <dbReference type="Pfam" id="PF11706"/>
    </source>
</evidence>
<dbReference type="SUPFAM" id="SSF160904">
    <property type="entry name" value="Jann2411-like"/>
    <property type="match status" value="1"/>
</dbReference>
<comment type="caution">
    <text evidence="2">The sequence shown here is derived from an EMBL/GenBank/DDBJ whole genome shotgun (WGS) entry which is preliminary data.</text>
</comment>
<dbReference type="InterPro" id="IPR021005">
    <property type="entry name" value="Znf_CGNR"/>
</dbReference>
<dbReference type="InterPro" id="IPR010852">
    <property type="entry name" value="ABATE"/>
</dbReference>
<organism evidence="2 3">
    <name type="scientific">Virgisporangium aliadipatigenens</name>
    <dbReference type="NCBI Taxonomy" id="741659"/>
    <lineage>
        <taxon>Bacteria</taxon>
        <taxon>Bacillati</taxon>
        <taxon>Actinomycetota</taxon>
        <taxon>Actinomycetes</taxon>
        <taxon>Micromonosporales</taxon>
        <taxon>Micromonosporaceae</taxon>
        <taxon>Virgisporangium</taxon>
    </lineage>
</organism>
<feature type="domain" description="Zinc finger CGNR" evidence="1">
    <location>
        <begin position="130"/>
        <end position="172"/>
    </location>
</feature>
<name>A0A8J3YUS1_9ACTN</name>
<dbReference type="PANTHER" id="PTHR35525:SF3">
    <property type="entry name" value="BLL6575 PROTEIN"/>
    <property type="match status" value="1"/>
</dbReference>
<dbReference type="Pfam" id="PF11706">
    <property type="entry name" value="zf-CGNR"/>
    <property type="match status" value="1"/>
</dbReference>
<accession>A0A8J3YUS1</accession>
<proteinExistence type="predicted"/>
<dbReference type="RefSeq" id="WP_203903656.1">
    <property type="nucleotide sequence ID" value="NZ_BOPF01000034.1"/>
</dbReference>
<dbReference type="EMBL" id="BOPF01000034">
    <property type="protein sequence ID" value="GIJ50210.1"/>
    <property type="molecule type" value="Genomic_DNA"/>
</dbReference>
<reference evidence="2" key="1">
    <citation type="submission" date="2021-01" db="EMBL/GenBank/DDBJ databases">
        <title>Whole genome shotgun sequence of Virgisporangium aliadipatigenens NBRC 105644.</title>
        <authorList>
            <person name="Komaki H."/>
            <person name="Tamura T."/>
        </authorList>
    </citation>
    <scope>NUCLEOTIDE SEQUENCE</scope>
    <source>
        <strain evidence="2">NBRC 105644</strain>
    </source>
</reference>
<dbReference type="InterPro" id="IPR023286">
    <property type="entry name" value="ABATE_dom_sf"/>
</dbReference>
<dbReference type="Proteomes" id="UP000619260">
    <property type="component" value="Unassembled WGS sequence"/>
</dbReference>